<dbReference type="RefSeq" id="WP_126728006.1">
    <property type="nucleotide sequence ID" value="NZ_RYZH01000077.1"/>
</dbReference>
<gene>
    <name evidence="3" type="ORF">TsocGM_24015</name>
</gene>
<feature type="region of interest" description="Disordered" evidence="1">
    <location>
        <begin position="405"/>
        <end position="428"/>
    </location>
</feature>
<feature type="region of interest" description="Disordered" evidence="1">
    <location>
        <begin position="65"/>
        <end position="84"/>
    </location>
</feature>
<reference evidence="3 4" key="2">
    <citation type="submission" date="2019-01" db="EMBL/GenBank/DDBJ databases">
        <title>Tautonia sociabilis, a novel thermotolerant planctomycete of Isosphaeraceae family, isolated from a 4000 m deep subterranean habitat.</title>
        <authorList>
            <person name="Kovaleva O.L."/>
            <person name="Elcheninov A.G."/>
            <person name="Van Heerden E."/>
            <person name="Toshchakov S.V."/>
            <person name="Novikov A."/>
            <person name="Bonch-Osmolovskaya E.A."/>
            <person name="Kublanov I.V."/>
        </authorList>
    </citation>
    <scope>NUCLEOTIDE SEQUENCE [LARGE SCALE GENOMIC DNA]</scope>
    <source>
        <strain evidence="3 4">GM2012</strain>
    </source>
</reference>
<evidence type="ECO:0000313" key="3">
    <source>
        <dbReference type="EMBL" id="RUL82082.1"/>
    </source>
</evidence>
<feature type="region of interest" description="Disordered" evidence="1">
    <location>
        <begin position="18"/>
        <end position="43"/>
    </location>
</feature>
<dbReference type="SUPFAM" id="SSF53474">
    <property type="entry name" value="alpha/beta-Hydrolases"/>
    <property type="match status" value="2"/>
</dbReference>
<feature type="region of interest" description="Disordered" evidence="1">
    <location>
        <begin position="330"/>
        <end position="358"/>
    </location>
</feature>
<keyword evidence="4" id="KW-1185">Reference proteome</keyword>
<evidence type="ECO:0008006" key="5">
    <source>
        <dbReference type="Google" id="ProtNLM"/>
    </source>
</evidence>
<dbReference type="Gene3D" id="3.40.50.1820">
    <property type="entry name" value="alpha/beta hydrolase"/>
    <property type="match status" value="2"/>
</dbReference>
<dbReference type="AlphaFoldDB" id="A0A432MCS8"/>
<dbReference type="InterPro" id="IPR050261">
    <property type="entry name" value="FrsA_esterase"/>
</dbReference>
<sequence>MTRPAAVALAAALLALGPPGRPASSQSLPGTAPWHDRGSTDDAASAMVEGLHRFLERETAASLCRRPRHWQRDTSSPEAYARSVEPNRRRLERIVGAVDPRVSPVVMHLAGSTEAPAELARAEGFRVLAVRWDVYPDVQAEGLLLEPFGEPIADVVALADCDVLPEVFSGLAEGLPPRSQLSRLLAEAGCRVVVPVLLDRSTTFSGTPGVAMTNLTHREWIWRQAFETGRHPIGYEVDAVRAAVDWFSAGDGQERPIGVVGHGEGGLIALYAAALDPRIDASWVAGYFGRREGLWQEPIDRDVWGLLDEFGDAEIASLVPPRSLLVEPCAGPAVGGPPPPVEGRSQAASGRLEPRDPDGAAAEFDRLLALTDGLAGRSFAIGPVSGDASLNAADSARLEFLRDLLGPDAPAPPADPQSAWDERSPLPDPVARQGRWVRALQEHTQALIRTSELRRSEFWSKADSSSPESWASSSPPYRELFRTEVIGQIPPASEPLEPRSIRVLDEPNFEGFAVEIPVLPDVVASGILLLPKDLAEGERRPVVVCQHGLEGTPDPVVTPGVESPYNSYGSALADRGYIVYAPQNPYIGGDRFRQLQRKAHPLKMSLFSIIVRQHERTLDWLKTLPNVDPGRIAFYGLSYGGKTAMRVPALVDGYCLSICSADFNEWVVKCTNLTRRYSYLFTIEYDMYEWDLASGYNYAEMAGLIAPRPFMVERGHSDGVAPDEWVAYEFAKVRRLYDTLGIGDRAEITFFNGGHLIRGEATFDFLARHLDWPRGRTDSE</sequence>
<feature type="chain" id="PRO_5019035681" description="Dienelactone hydrolase domain-containing protein" evidence="2">
    <location>
        <begin position="24"/>
        <end position="780"/>
    </location>
</feature>
<evidence type="ECO:0000256" key="2">
    <source>
        <dbReference type="SAM" id="SignalP"/>
    </source>
</evidence>
<dbReference type="PANTHER" id="PTHR22946">
    <property type="entry name" value="DIENELACTONE HYDROLASE DOMAIN-CONTAINING PROTEIN-RELATED"/>
    <property type="match status" value="1"/>
</dbReference>
<dbReference type="InterPro" id="IPR029058">
    <property type="entry name" value="AB_hydrolase_fold"/>
</dbReference>
<protein>
    <recommendedName>
        <fullName evidence="5">Dienelactone hydrolase domain-containing protein</fullName>
    </recommendedName>
</protein>
<feature type="signal peptide" evidence="2">
    <location>
        <begin position="1"/>
        <end position="23"/>
    </location>
</feature>
<evidence type="ECO:0000313" key="4">
    <source>
        <dbReference type="Proteomes" id="UP000280296"/>
    </source>
</evidence>
<organism evidence="3 4">
    <name type="scientific">Tautonia sociabilis</name>
    <dbReference type="NCBI Taxonomy" id="2080755"/>
    <lineage>
        <taxon>Bacteria</taxon>
        <taxon>Pseudomonadati</taxon>
        <taxon>Planctomycetota</taxon>
        <taxon>Planctomycetia</taxon>
        <taxon>Isosphaerales</taxon>
        <taxon>Isosphaeraceae</taxon>
        <taxon>Tautonia</taxon>
    </lineage>
</organism>
<reference evidence="3 4" key="1">
    <citation type="submission" date="2018-12" db="EMBL/GenBank/DDBJ databases">
        <authorList>
            <person name="Toschakov S.V."/>
        </authorList>
    </citation>
    <scope>NUCLEOTIDE SEQUENCE [LARGE SCALE GENOMIC DNA]</scope>
    <source>
        <strain evidence="3 4">GM2012</strain>
    </source>
</reference>
<proteinExistence type="predicted"/>
<name>A0A432MCS8_9BACT</name>
<accession>A0A432MCS8</accession>
<keyword evidence="2" id="KW-0732">Signal</keyword>
<comment type="caution">
    <text evidence="3">The sequence shown here is derived from an EMBL/GenBank/DDBJ whole genome shotgun (WGS) entry which is preliminary data.</text>
</comment>
<dbReference type="OrthoDB" id="8183145at2"/>
<dbReference type="EMBL" id="RYZH01000077">
    <property type="protein sequence ID" value="RUL82082.1"/>
    <property type="molecule type" value="Genomic_DNA"/>
</dbReference>
<dbReference type="Proteomes" id="UP000280296">
    <property type="component" value="Unassembled WGS sequence"/>
</dbReference>
<evidence type="ECO:0000256" key="1">
    <source>
        <dbReference type="SAM" id="MobiDB-lite"/>
    </source>
</evidence>